<sequence length="522" mass="59914">MNINTSIAYAALQASAPAAPIPPPGAPPGAPPDAPPDAPHKPPRATLQQKIAVLNYHNHSQRKCQQTTVNHFKRLNSFAITKSTLNRWVLHEDELRHDYRNLTLNNSKSYKTRPKLREPIVNRCLEILYEQSCLEQRPLTEKQLSSKWAEFYRLVHANTADDDENDGADVAQRSNGWIHHFKKRNSVKRDLIRRYYGEVVGRGDDGIDTEIQRLRLCGSTYNREDIYELDEVSFRSDIGWKTGGAAATASATLTISLLFNSLGHSESPLITENLSSESFYRYLMDLDSRLDHKIVIFLDGLRSHMVPRDKFQNIELIYYSPGQRFRRPVDFGIKRAFKLMVRTDYFQKIRQAMIVNKLTDSVETENREELLRSIMKANREMKSESAMSFVRRCFRKSGLIEGGEEGDDQSFDVLLRQQEEQVRLIFVGFERKGLLNERFLHADIDNVISPLEEEVENVHLSDEDIVKAVQDSSDKMVMNSTSDGTDSTVESVKLVNEFLSQRKGGEFTDLTGEYYRWLGERT</sequence>
<accession>A0A448YRT0</accession>
<feature type="domain" description="DDE-1" evidence="3">
    <location>
        <begin position="276"/>
        <end position="384"/>
    </location>
</feature>
<dbReference type="InterPro" id="IPR004875">
    <property type="entry name" value="DDE_SF_endonuclease_dom"/>
</dbReference>
<evidence type="ECO:0000313" key="6">
    <source>
        <dbReference type="Proteomes" id="UP000290900"/>
    </source>
</evidence>
<dbReference type="AlphaFoldDB" id="A0A448YRT0"/>
<dbReference type="STRING" id="13370.A0A448YRT0"/>
<keyword evidence="1" id="KW-0238">DNA-binding</keyword>
<dbReference type="SUPFAM" id="SSF46689">
    <property type="entry name" value="Homeodomain-like"/>
    <property type="match status" value="1"/>
</dbReference>
<dbReference type="InterPro" id="IPR006600">
    <property type="entry name" value="HTH_CenpB_DNA-bd_dom"/>
</dbReference>
<protein>
    <submittedName>
        <fullName evidence="5">DEKNAAC104785</fullName>
    </submittedName>
</protein>
<dbReference type="GO" id="GO:0003677">
    <property type="term" value="F:DNA binding"/>
    <property type="evidence" value="ECO:0007669"/>
    <property type="project" value="UniProtKB-KW"/>
</dbReference>
<dbReference type="Pfam" id="PF03221">
    <property type="entry name" value="HTH_Tnp_Tc5"/>
    <property type="match status" value="1"/>
</dbReference>
<evidence type="ECO:0000256" key="2">
    <source>
        <dbReference type="SAM" id="MobiDB-lite"/>
    </source>
</evidence>
<dbReference type="InParanoid" id="A0A448YRT0"/>
<gene>
    <name evidence="5" type="ORF">BRENAR_LOCUS4350</name>
</gene>
<feature type="compositionally biased region" description="Pro residues" evidence="2">
    <location>
        <begin position="19"/>
        <end position="37"/>
    </location>
</feature>
<evidence type="ECO:0000256" key="1">
    <source>
        <dbReference type="ARBA" id="ARBA00023125"/>
    </source>
</evidence>
<proteinExistence type="predicted"/>
<organism evidence="5 6">
    <name type="scientific">Brettanomyces naardenensis</name>
    <name type="common">Yeast</name>
    <dbReference type="NCBI Taxonomy" id="13370"/>
    <lineage>
        <taxon>Eukaryota</taxon>
        <taxon>Fungi</taxon>
        <taxon>Dikarya</taxon>
        <taxon>Ascomycota</taxon>
        <taxon>Saccharomycotina</taxon>
        <taxon>Pichiomycetes</taxon>
        <taxon>Pichiales</taxon>
        <taxon>Pichiaceae</taxon>
        <taxon>Brettanomyces</taxon>
    </lineage>
</organism>
<dbReference type="Pfam" id="PF03184">
    <property type="entry name" value="DDE_1"/>
    <property type="match status" value="1"/>
</dbReference>
<evidence type="ECO:0000259" key="4">
    <source>
        <dbReference type="Pfam" id="PF03221"/>
    </source>
</evidence>
<evidence type="ECO:0000313" key="5">
    <source>
        <dbReference type="EMBL" id="VEU23621.1"/>
    </source>
</evidence>
<feature type="domain" description="HTH CENPB-type" evidence="4">
    <location>
        <begin position="120"/>
        <end position="189"/>
    </location>
</feature>
<dbReference type="OrthoDB" id="2507562at2759"/>
<dbReference type="PANTHER" id="PTHR19303:SF73">
    <property type="entry name" value="PROTEIN PDC2"/>
    <property type="match status" value="1"/>
</dbReference>
<dbReference type="Proteomes" id="UP000290900">
    <property type="component" value="Unassembled WGS sequence"/>
</dbReference>
<name>A0A448YRT0_BRENA</name>
<evidence type="ECO:0000259" key="3">
    <source>
        <dbReference type="Pfam" id="PF03184"/>
    </source>
</evidence>
<feature type="region of interest" description="Disordered" evidence="2">
    <location>
        <begin position="18"/>
        <end position="43"/>
    </location>
</feature>
<dbReference type="InterPro" id="IPR050863">
    <property type="entry name" value="CenT-Element_Derived"/>
</dbReference>
<reference evidence="5 6" key="1">
    <citation type="submission" date="2018-12" db="EMBL/GenBank/DDBJ databases">
        <authorList>
            <person name="Tiukova I."/>
            <person name="Dainat J."/>
        </authorList>
    </citation>
    <scope>NUCLEOTIDE SEQUENCE [LARGE SCALE GENOMIC DNA]</scope>
</reference>
<dbReference type="InterPro" id="IPR009057">
    <property type="entry name" value="Homeodomain-like_sf"/>
</dbReference>
<dbReference type="GO" id="GO:0005634">
    <property type="term" value="C:nucleus"/>
    <property type="evidence" value="ECO:0007669"/>
    <property type="project" value="TreeGrafter"/>
</dbReference>
<keyword evidence="6" id="KW-1185">Reference proteome</keyword>
<dbReference type="EMBL" id="CAACVR010000050">
    <property type="protein sequence ID" value="VEU23621.1"/>
    <property type="molecule type" value="Genomic_DNA"/>
</dbReference>
<dbReference type="PANTHER" id="PTHR19303">
    <property type="entry name" value="TRANSPOSON"/>
    <property type="match status" value="1"/>
</dbReference>